<proteinExistence type="predicted"/>
<gene>
    <name evidence="1" type="ORF">FSP39_005378</name>
</gene>
<dbReference type="Proteomes" id="UP001186944">
    <property type="component" value="Unassembled WGS sequence"/>
</dbReference>
<keyword evidence="2" id="KW-1185">Reference proteome</keyword>
<name>A0AA88YS31_PINIB</name>
<dbReference type="EMBL" id="VSWD01000003">
    <property type="protein sequence ID" value="KAK3105776.1"/>
    <property type="molecule type" value="Genomic_DNA"/>
</dbReference>
<dbReference type="PRINTS" id="PR01345">
    <property type="entry name" value="CERVTRCPTASE"/>
</dbReference>
<organism evidence="1 2">
    <name type="scientific">Pinctada imbricata</name>
    <name type="common">Atlantic pearl-oyster</name>
    <name type="synonym">Pinctada martensii</name>
    <dbReference type="NCBI Taxonomy" id="66713"/>
    <lineage>
        <taxon>Eukaryota</taxon>
        <taxon>Metazoa</taxon>
        <taxon>Spiralia</taxon>
        <taxon>Lophotrochozoa</taxon>
        <taxon>Mollusca</taxon>
        <taxon>Bivalvia</taxon>
        <taxon>Autobranchia</taxon>
        <taxon>Pteriomorphia</taxon>
        <taxon>Pterioida</taxon>
        <taxon>Pterioidea</taxon>
        <taxon>Pteriidae</taxon>
        <taxon>Pinctada</taxon>
    </lineage>
</organism>
<accession>A0AA88YS31</accession>
<protein>
    <submittedName>
        <fullName evidence="1">Uncharacterized protein</fullName>
    </submittedName>
</protein>
<dbReference type="PANTHER" id="PTHR33332">
    <property type="entry name" value="REVERSE TRANSCRIPTASE DOMAIN-CONTAINING PROTEIN"/>
    <property type="match status" value="1"/>
</dbReference>
<dbReference type="AlphaFoldDB" id="A0AA88YS31"/>
<evidence type="ECO:0000313" key="2">
    <source>
        <dbReference type="Proteomes" id="UP001186944"/>
    </source>
</evidence>
<sequence>MNTYDGLRTTLEMAEGEKDIGLNVDSYLTFENHISIQINKAQMVGLIRRSFKYMDYQIFCLLFKALVRPHLEYASSVWRPYKKKDIKAIENVQRRATKMLPNLSNLSYPERLKKLNLPSLRYRRLRGDMIEVFKIVKGIYDARVAGDIFELASESTTRGHQYKITKHRSRSEQRKNYFTNRIVDIWNNLPAFVVSAKSVKSFENRLDNHWEDHPMKYVHEQCHQTGIRVRARKFNQDPNIKEDAELLRSGTT</sequence>
<reference evidence="1" key="1">
    <citation type="submission" date="2019-08" db="EMBL/GenBank/DDBJ databases">
        <title>The improved chromosome-level genome for the pearl oyster Pinctada fucata martensii using PacBio sequencing and Hi-C.</title>
        <authorList>
            <person name="Zheng Z."/>
        </authorList>
    </citation>
    <scope>NUCLEOTIDE SEQUENCE</scope>
    <source>
        <strain evidence="1">ZZ-2019</strain>
        <tissue evidence="1">Adductor muscle</tissue>
    </source>
</reference>
<evidence type="ECO:0000313" key="1">
    <source>
        <dbReference type="EMBL" id="KAK3105776.1"/>
    </source>
</evidence>
<comment type="caution">
    <text evidence="1">The sequence shown here is derived from an EMBL/GenBank/DDBJ whole genome shotgun (WGS) entry which is preliminary data.</text>
</comment>